<comment type="caution">
    <text evidence="1">The sequence shown here is derived from an EMBL/GenBank/DDBJ whole genome shotgun (WGS) entry which is preliminary data.</text>
</comment>
<reference evidence="1 2" key="1">
    <citation type="journal article" date="2018" name="Front. Plant Sci.">
        <title>Red Clover (Trifolium pratense) and Zigzag Clover (T. medium) - A Picture of Genomic Similarities and Differences.</title>
        <authorList>
            <person name="Dluhosova J."/>
            <person name="Istvanek J."/>
            <person name="Nedelnik J."/>
            <person name="Repkova J."/>
        </authorList>
    </citation>
    <scope>NUCLEOTIDE SEQUENCE [LARGE SCALE GENOMIC DNA]</scope>
    <source>
        <strain evidence="2">cv. 10/8</strain>
        <tissue evidence="1">Leaf</tissue>
    </source>
</reference>
<feature type="non-terminal residue" evidence="1">
    <location>
        <position position="1"/>
    </location>
</feature>
<gene>
    <name evidence="1" type="ORF">A2U01_0010956</name>
</gene>
<dbReference type="AlphaFoldDB" id="A0A392MRB5"/>
<name>A0A392MRB5_9FABA</name>
<keyword evidence="2" id="KW-1185">Reference proteome</keyword>
<dbReference type="EMBL" id="LXQA010017492">
    <property type="protein sequence ID" value="MCH90050.1"/>
    <property type="molecule type" value="Genomic_DNA"/>
</dbReference>
<organism evidence="1 2">
    <name type="scientific">Trifolium medium</name>
    <dbReference type="NCBI Taxonomy" id="97028"/>
    <lineage>
        <taxon>Eukaryota</taxon>
        <taxon>Viridiplantae</taxon>
        <taxon>Streptophyta</taxon>
        <taxon>Embryophyta</taxon>
        <taxon>Tracheophyta</taxon>
        <taxon>Spermatophyta</taxon>
        <taxon>Magnoliopsida</taxon>
        <taxon>eudicotyledons</taxon>
        <taxon>Gunneridae</taxon>
        <taxon>Pentapetalae</taxon>
        <taxon>rosids</taxon>
        <taxon>fabids</taxon>
        <taxon>Fabales</taxon>
        <taxon>Fabaceae</taxon>
        <taxon>Papilionoideae</taxon>
        <taxon>50 kb inversion clade</taxon>
        <taxon>NPAAA clade</taxon>
        <taxon>Hologalegina</taxon>
        <taxon>IRL clade</taxon>
        <taxon>Trifolieae</taxon>
        <taxon>Trifolium</taxon>
    </lineage>
</organism>
<dbReference type="Proteomes" id="UP000265520">
    <property type="component" value="Unassembled WGS sequence"/>
</dbReference>
<sequence length="183" mass="21292">TRRRQSTLAHSYLVRDREVSDIVAPKKYGYGDLLYYVSIEAEEVQNLVSNIFWETIRNKDKQTLRLVELLEVVGCKESSILQLVKLPQNPKGYPKNSRIVRGKQFFRRTGRNNPGPKILWWKLVELPKISMIIGYKNFKRVEGIMRVEEVKVNLLGLAMVVGSKCRLVSRIEVQGWRESNVEM</sequence>
<protein>
    <submittedName>
        <fullName evidence="1">Uncharacterized protein</fullName>
    </submittedName>
</protein>
<evidence type="ECO:0000313" key="1">
    <source>
        <dbReference type="EMBL" id="MCH90050.1"/>
    </source>
</evidence>
<accession>A0A392MRB5</accession>
<evidence type="ECO:0000313" key="2">
    <source>
        <dbReference type="Proteomes" id="UP000265520"/>
    </source>
</evidence>
<proteinExistence type="predicted"/>